<dbReference type="EMBL" id="CAJOBE010019799">
    <property type="protein sequence ID" value="CAF4231812.1"/>
    <property type="molecule type" value="Genomic_DNA"/>
</dbReference>
<dbReference type="AlphaFoldDB" id="A0A820DGM0"/>
<sequence length="237" mass="26841">MTVEYYTRAYDAVIQGIRRHTNNYDMKYVGMALGGHNEFDWYRYFLNHSNHAPDIPLDMISYHFYAGANTRTNPKDYEAFFSQLDTFTFEVEQIEEIRKLLSPETRTTIDELGPQFPSVALLNWTTGEGTAKYWTTKLLIETVDIDNDEGVVTQTSDVSGENIFSQAFVGKNGRRWVLIINKRYANVDVFLPGCTGGRMQIVNEASGFGSATEVTLTSSRITLSPYAIAVIHMPSET</sequence>
<protein>
    <recommendedName>
        <fullName evidence="1">D-apionate lactonase C-terminal domain-containing protein</fullName>
    </recommendedName>
</protein>
<evidence type="ECO:0000313" key="2">
    <source>
        <dbReference type="EMBL" id="CAF4231812.1"/>
    </source>
</evidence>
<comment type="caution">
    <text evidence="2">The sequence shown here is derived from an EMBL/GenBank/DDBJ whole genome shotgun (WGS) entry which is preliminary data.</text>
</comment>
<dbReference type="Gene3D" id="3.20.20.80">
    <property type="entry name" value="Glycosidases"/>
    <property type="match status" value="1"/>
</dbReference>
<dbReference type="Pfam" id="PF25839">
    <property type="entry name" value="Apionate_lact_C"/>
    <property type="match status" value="1"/>
</dbReference>
<gene>
    <name evidence="2" type="ORF">FNK824_LOCUS37752</name>
</gene>
<dbReference type="InterPro" id="IPR058789">
    <property type="entry name" value="ApnL_C"/>
</dbReference>
<feature type="domain" description="D-apionate lactonase C-terminal" evidence="1">
    <location>
        <begin position="168"/>
        <end position="231"/>
    </location>
</feature>
<name>A0A820DGM0_9BILA</name>
<dbReference type="SUPFAM" id="SSF51445">
    <property type="entry name" value="(Trans)glycosidases"/>
    <property type="match status" value="1"/>
</dbReference>
<reference evidence="2" key="1">
    <citation type="submission" date="2021-02" db="EMBL/GenBank/DDBJ databases">
        <authorList>
            <person name="Nowell W R."/>
        </authorList>
    </citation>
    <scope>NUCLEOTIDE SEQUENCE</scope>
</reference>
<evidence type="ECO:0000313" key="3">
    <source>
        <dbReference type="Proteomes" id="UP000663874"/>
    </source>
</evidence>
<accession>A0A820DGM0</accession>
<organism evidence="2 3">
    <name type="scientific">Rotaria sordida</name>
    <dbReference type="NCBI Taxonomy" id="392033"/>
    <lineage>
        <taxon>Eukaryota</taxon>
        <taxon>Metazoa</taxon>
        <taxon>Spiralia</taxon>
        <taxon>Gnathifera</taxon>
        <taxon>Rotifera</taxon>
        <taxon>Eurotatoria</taxon>
        <taxon>Bdelloidea</taxon>
        <taxon>Philodinida</taxon>
        <taxon>Philodinidae</taxon>
        <taxon>Rotaria</taxon>
    </lineage>
</organism>
<proteinExistence type="predicted"/>
<dbReference type="InterPro" id="IPR017853">
    <property type="entry name" value="GH"/>
</dbReference>
<dbReference type="Proteomes" id="UP000663874">
    <property type="component" value="Unassembled WGS sequence"/>
</dbReference>
<evidence type="ECO:0000259" key="1">
    <source>
        <dbReference type="Pfam" id="PF25839"/>
    </source>
</evidence>